<reference evidence="1 2" key="1">
    <citation type="submission" date="2020-04" db="EMBL/GenBank/DDBJ databases">
        <authorList>
            <person name="Basu S."/>
            <person name="Maruthanayagam V."/>
            <person name="Chakraborty S."/>
            <person name="Pramanik A."/>
            <person name="Mukherjee J."/>
            <person name="Brink B."/>
        </authorList>
    </citation>
    <scope>NUCLEOTIDE SEQUENCE [LARGE SCALE GENOMIC DNA]</scope>
    <source>
        <strain evidence="1 2">AP17</strain>
    </source>
</reference>
<evidence type="ECO:0000313" key="2">
    <source>
        <dbReference type="Proteomes" id="UP000500857"/>
    </source>
</evidence>
<gene>
    <name evidence="1" type="ORF">HCG48_10370</name>
</gene>
<proteinExistence type="predicted"/>
<sequence length="76" mass="7508">MVAVTVLLESDLAGTDGCVDGSGRCGVGSGRAGMVEVTVGAVSLSSGSGGGVQPLTAIASRPASSLKLWFLKQRLD</sequence>
<evidence type="ECO:0000313" key="1">
    <source>
        <dbReference type="EMBL" id="QIZ70943.1"/>
    </source>
</evidence>
<organism evidence="1 2">
    <name type="scientific">Oxynema aestuarii AP17</name>
    <dbReference type="NCBI Taxonomy" id="2064643"/>
    <lineage>
        <taxon>Bacteria</taxon>
        <taxon>Bacillati</taxon>
        <taxon>Cyanobacteriota</taxon>
        <taxon>Cyanophyceae</taxon>
        <taxon>Oscillatoriophycideae</taxon>
        <taxon>Oscillatoriales</taxon>
        <taxon>Oscillatoriaceae</taxon>
        <taxon>Oxynema</taxon>
        <taxon>Oxynema aestuarii</taxon>
    </lineage>
</organism>
<dbReference type="Proteomes" id="UP000500857">
    <property type="component" value="Chromosome"/>
</dbReference>
<dbReference type="RefSeq" id="WP_168569098.1">
    <property type="nucleotide sequence ID" value="NZ_CP051167.1"/>
</dbReference>
<keyword evidence="2" id="KW-1185">Reference proteome</keyword>
<accession>A0A6H1TYV2</accession>
<protein>
    <submittedName>
        <fullName evidence="1">Uncharacterized protein</fullName>
    </submittedName>
</protein>
<dbReference type="KEGG" id="oxy:HCG48_10370"/>
<dbReference type="EMBL" id="CP051167">
    <property type="protein sequence ID" value="QIZ70943.1"/>
    <property type="molecule type" value="Genomic_DNA"/>
</dbReference>
<dbReference type="AlphaFoldDB" id="A0A6H1TYV2"/>
<name>A0A6H1TYV2_9CYAN</name>